<keyword evidence="2" id="KW-1185">Reference proteome</keyword>
<sequence length="122" mass="13731">MPGQGSILGSFSARRASLTRIIIHVWSTKTAHEERMKGVDPESGQHETFSAEYLLMALQSRHYCPALGDIHFGYPGCRFQYYLRSISIKCALLLSACHAVRRYDYGCGGVRDVWRAGWMEGS</sequence>
<dbReference type="EMBL" id="GG657449">
    <property type="protein sequence ID" value="OAT04437.1"/>
    <property type="molecule type" value="Genomic_DNA"/>
</dbReference>
<dbReference type="AlphaFoldDB" id="A0A179UBB4"/>
<proteinExistence type="predicted"/>
<accession>A0A179UBB4</accession>
<dbReference type="VEuPathDB" id="FungiDB:BDBG_16262"/>
<dbReference type="Proteomes" id="UP000002038">
    <property type="component" value="Unassembled WGS sequence"/>
</dbReference>
<protein>
    <submittedName>
        <fullName evidence="1">Uncharacterized protein</fullName>
    </submittedName>
</protein>
<dbReference type="KEGG" id="bgh:BDBG_16262"/>
<reference evidence="2" key="1">
    <citation type="journal article" date="2015" name="PLoS Genet.">
        <title>The dynamic genome and transcriptome of the human fungal pathogen Blastomyces and close relative Emmonsia.</title>
        <authorList>
            <person name="Munoz J.F."/>
            <person name="Gauthier G.M."/>
            <person name="Desjardins C.A."/>
            <person name="Gallo J.E."/>
            <person name="Holder J."/>
            <person name="Sullivan T.D."/>
            <person name="Marty A.J."/>
            <person name="Carmen J.C."/>
            <person name="Chen Z."/>
            <person name="Ding L."/>
            <person name="Gujja S."/>
            <person name="Magrini V."/>
            <person name="Misas E."/>
            <person name="Mitreva M."/>
            <person name="Priest M."/>
            <person name="Saif S."/>
            <person name="Whiston E.A."/>
            <person name="Young S."/>
            <person name="Zeng Q."/>
            <person name="Goldman W.E."/>
            <person name="Mardis E.R."/>
            <person name="Taylor J.W."/>
            <person name="McEwen J.G."/>
            <person name="Clay O.K."/>
            <person name="Klein B.S."/>
            <person name="Cuomo C.A."/>
        </authorList>
    </citation>
    <scope>NUCLEOTIDE SEQUENCE [LARGE SCALE GENOMIC DNA]</scope>
    <source>
        <strain evidence="2">SLH14081</strain>
    </source>
</reference>
<name>A0A179UBB4_BLAGS</name>
<dbReference type="GeneID" id="42528448"/>
<dbReference type="RefSeq" id="XP_031576185.1">
    <property type="nucleotide sequence ID" value="XM_031724253.1"/>
</dbReference>
<organism evidence="1 2">
    <name type="scientific">Blastomyces gilchristii (strain SLH14081)</name>
    <name type="common">Blastomyces dermatitidis</name>
    <dbReference type="NCBI Taxonomy" id="559298"/>
    <lineage>
        <taxon>Eukaryota</taxon>
        <taxon>Fungi</taxon>
        <taxon>Dikarya</taxon>
        <taxon>Ascomycota</taxon>
        <taxon>Pezizomycotina</taxon>
        <taxon>Eurotiomycetes</taxon>
        <taxon>Eurotiomycetidae</taxon>
        <taxon>Onygenales</taxon>
        <taxon>Ajellomycetaceae</taxon>
        <taxon>Blastomyces</taxon>
    </lineage>
</organism>
<evidence type="ECO:0000313" key="1">
    <source>
        <dbReference type="EMBL" id="OAT04437.1"/>
    </source>
</evidence>
<gene>
    <name evidence="1" type="ORF">BDBG_16262</name>
</gene>
<evidence type="ECO:0000313" key="2">
    <source>
        <dbReference type="Proteomes" id="UP000002038"/>
    </source>
</evidence>